<dbReference type="Gene3D" id="3.40.50.300">
    <property type="entry name" value="P-loop containing nucleotide triphosphate hydrolases"/>
    <property type="match status" value="1"/>
</dbReference>
<dbReference type="InterPro" id="IPR011994">
    <property type="entry name" value="Cytidylate_kinase_dom"/>
</dbReference>
<dbReference type="NCBIfam" id="TIGR00017">
    <property type="entry name" value="cmk"/>
    <property type="match status" value="1"/>
</dbReference>
<dbReference type="Pfam" id="PF02224">
    <property type="entry name" value="Cytidylate_kin"/>
    <property type="match status" value="1"/>
</dbReference>
<comment type="catalytic activity">
    <reaction evidence="13 15">
        <text>CMP + ATP = CDP + ADP</text>
        <dbReference type="Rhea" id="RHEA:11600"/>
        <dbReference type="ChEBI" id="CHEBI:30616"/>
        <dbReference type="ChEBI" id="CHEBI:58069"/>
        <dbReference type="ChEBI" id="CHEBI:60377"/>
        <dbReference type="ChEBI" id="CHEBI:456216"/>
        <dbReference type="EC" id="2.7.4.25"/>
    </reaction>
</comment>
<keyword evidence="11" id="KW-0520">NAD</keyword>
<dbReference type="AlphaFoldDB" id="A0A9D1VAC9"/>
<evidence type="ECO:0000256" key="9">
    <source>
        <dbReference type="ARBA" id="ARBA00022777"/>
    </source>
</evidence>
<accession>A0A9D1VAC9</accession>
<evidence type="ECO:0000256" key="5">
    <source>
        <dbReference type="ARBA" id="ARBA00022642"/>
    </source>
</evidence>
<evidence type="ECO:0000256" key="10">
    <source>
        <dbReference type="ARBA" id="ARBA00022840"/>
    </source>
</evidence>
<keyword evidence="5" id="KW-0662">Pyridine nucleotide biosynthesis</keyword>
<dbReference type="GO" id="GO:0006220">
    <property type="term" value="P:pyrimidine nucleotide metabolic process"/>
    <property type="evidence" value="ECO:0007669"/>
    <property type="project" value="UniProtKB-UniRule"/>
</dbReference>
<proteinExistence type="inferred from homology"/>
<keyword evidence="6 15" id="KW-0808">Transferase</keyword>
<dbReference type="HAMAP" id="MF_00238">
    <property type="entry name" value="Cytidyl_kinase_type1"/>
    <property type="match status" value="1"/>
</dbReference>
<evidence type="ECO:0000259" key="17">
    <source>
        <dbReference type="Pfam" id="PF02224"/>
    </source>
</evidence>
<keyword evidence="8 15" id="KW-0547">Nucleotide-binding</keyword>
<evidence type="ECO:0000256" key="3">
    <source>
        <dbReference type="ARBA" id="ARBA00009014"/>
    </source>
</evidence>
<dbReference type="GO" id="GO:0005524">
    <property type="term" value="F:ATP binding"/>
    <property type="evidence" value="ECO:0007669"/>
    <property type="project" value="UniProtKB-UniRule"/>
</dbReference>
<protein>
    <recommendedName>
        <fullName evidence="15">Cytidylate kinase</fullName>
        <shortName evidence="15">CK</shortName>
        <ecNumber evidence="15">2.7.4.25</ecNumber>
    </recommendedName>
    <alternativeName>
        <fullName evidence="15">Cytidine monophosphate kinase</fullName>
        <shortName evidence="15">CMP kinase</shortName>
    </alternativeName>
</protein>
<dbReference type="GO" id="GO:0004515">
    <property type="term" value="F:nicotinate-nucleotide adenylyltransferase activity"/>
    <property type="evidence" value="ECO:0007669"/>
    <property type="project" value="UniProtKB-EC"/>
</dbReference>
<dbReference type="Gene3D" id="3.40.50.620">
    <property type="entry name" value="HUPs"/>
    <property type="match status" value="1"/>
</dbReference>
<dbReference type="SUPFAM" id="SSF52374">
    <property type="entry name" value="Nucleotidylyl transferase"/>
    <property type="match status" value="1"/>
</dbReference>
<feature type="binding site" evidence="15">
    <location>
        <begin position="205"/>
        <end position="213"/>
    </location>
    <ligand>
        <name>ATP</name>
        <dbReference type="ChEBI" id="CHEBI:30616"/>
    </ligand>
</feature>
<feature type="domain" description="Cytidylate kinase" evidence="17">
    <location>
        <begin position="201"/>
        <end position="399"/>
    </location>
</feature>
<comment type="catalytic activity">
    <reaction evidence="12 15">
        <text>dCMP + ATP = dCDP + ADP</text>
        <dbReference type="Rhea" id="RHEA:25094"/>
        <dbReference type="ChEBI" id="CHEBI:30616"/>
        <dbReference type="ChEBI" id="CHEBI:57566"/>
        <dbReference type="ChEBI" id="CHEBI:58593"/>
        <dbReference type="ChEBI" id="CHEBI:456216"/>
        <dbReference type="EC" id="2.7.4.25"/>
    </reaction>
</comment>
<comment type="caution">
    <text evidence="18">The sequence shown here is derived from an EMBL/GenBank/DDBJ whole genome shotgun (WGS) entry which is preliminary data.</text>
</comment>
<evidence type="ECO:0000259" key="16">
    <source>
        <dbReference type="Pfam" id="PF01467"/>
    </source>
</evidence>
<dbReference type="EMBL" id="DXFQ01000031">
    <property type="protein sequence ID" value="HIX19347.1"/>
    <property type="molecule type" value="Genomic_DNA"/>
</dbReference>
<dbReference type="InterPro" id="IPR005248">
    <property type="entry name" value="NadD/NMNAT"/>
</dbReference>
<gene>
    <name evidence="15 18" type="primary">cmk</name>
    <name evidence="18" type="ORF">H9862_01940</name>
</gene>
<dbReference type="PANTHER" id="PTHR39321:SF3">
    <property type="entry name" value="PHOSPHOPANTETHEINE ADENYLYLTRANSFERASE"/>
    <property type="match status" value="1"/>
</dbReference>
<keyword evidence="9 15" id="KW-0418">Kinase</keyword>
<keyword evidence="10 15" id="KW-0067">ATP-binding</keyword>
<dbReference type="GO" id="GO:0005737">
    <property type="term" value="C:cytoplasm"/>
    <property type="evidence" value="ECO:0007669"/>
    <property type="project" value="UniProtKB-SubCell"/>
</dbReference>
<comment type="catalytic activity">
    <reaction evidence="14">
        <text>nicotinate beta-D-ribonucleotide + ATP + H(+) = deamido-NAD(+) + diphosphate</text>
        <dbReference type="Rhea" id="RHEA:22860"/>
        <dbReference type="ChEBI" id="CHEBI:15378"/>
        <dbReference type="ChEBI" id="CHEBI:30616"/>
        <dbReference type="ChEBI" id="CHEBI:33019"/>
        <dbReference type="ChEBI" id="CHEBI:57502"/>
        <dbReference type="ChEBI" id="CHEBI:58437"/>
        <dbReference type="EC" id="2.7.7.18"/>
    </reaction>
</comment>
<evidence type="ECO:0000256" key="4">
    <source>
        <dbReference type="ARBA" id="ARBA00009427"/>
    </source>
</evidence>
<dbReference type="Pfam" id="PF01467">
    <property type="entry name" value="CTP_transf_like"/>
    <property type="match status" value="1"/>
</dbReference>
<evidence type="ECO:0000256" key="11">
    <source>
        <dbReference type="ARBA" id="ARBA00023027"/>
    </source>
</evidence>
<feature type="domain" description="Cytidyltransferase-like" evidence="16">
    <location>
        <begin position="2"/>
        <end position="150"/>
    </location>
</feature>
<comment type="pathway">
    <text evidence="2">Cofactor biosynthesis; NAD(+) biosynthesis; deamido-NAD(+) from nicotinate D-ribonucleotide: step 1/1.</text>
</comment>
<dbReference type="PANTHER" id="PTHR39321">
    <property type="entry name" value="NICOTINATE-NUCLEOTIDE ADENYLYLTRANSFERASE-RELATED"/>
    <property type="match status" value="1"/>
</dbReference>
<dbReference type="SUPFAM" id="SSF52540">
    <property type="entry name" value="P-loop containing nucleoside triphosphate hydrolases"/>
    <property type="match status" value="1"/>
</dbReference>
<reference evidence="18" key="1">
    <citation type="journal article" date="2021" name="PeerJ">
        <title>Extensive microbial diversity within the chicken gut microbiome revealed by metagenomics and culture.</title>
        <authorList>
            <person name="Gilroy R."/>
            <person name="Ravi A."/>
            <person name="Getino M."/>
            <person name="Pursley I."/>
            <person name="Horton D.L."/>
            <person name="Alikhan N.F."/>
            <person name="Baker D."/>
            <person name="Gharbi K."/>
            <person name="Hall N."/>
            <person name="Watson M."/>
            <person name="Adriaenssens E.M."/>
            <person name="Foster-Nyarko E."/>
            <person name="Jarju S."/>
            <person name="Secka A."/>
            <person name="Antonio M."/>
            <person name="Oren A."/>
            <person name="Chaudhuri R.R."/>
            <person name="La Ragione R."/>
            <person name="Hildebrand F."/>
            <person name="Pallen M.J."/>
        </authorList>
    </citation>
    <scope>NUCLEOTIDE SEQUENCE</scope>
    <source>
        <strain evidence="18">14975</strain>
    </source>
</reference>
<evidence type="ECO:0000256" key="1">
    <source>
        <dbReference type="ARBA" id="ARBA00002324"/>
    </source>
</evidence>
<name>A0A9D1VAC9_9BACT</name>
<comment type="subcellular location">
    <subcellularLocation>
        <location evidence="15">Cytoplasm</location>
    </subcellularLocation>
</comment>
<evidence type="ECO:0000256" key="2">
    <source>
        <dbReference type="ARBA" id="ARBA00005019"/>
    </source>
</evidence>
<dbReference type="CDD" id="cd02020">
    <property type="entry name" value="CMPK"/>
    <property type="match status" value="1"/>
</dbReference>
<dbReference type="GO" id="GO:0009435">
    <property type="term" value="P:NAD+ biosynthetic process"/>
    <property type="evidence" value="ECO:0007669"/>
    <property type="project" value="InterPro"/>
</dbReference>
<evidence type="ECO:0000313" key="18">
    <source>
        <dbReference type="EMBL" id="HIX19347.1"/>
    </source>
</evidence>
<comment type="similarity">
    <text evidence="3">Belongs to the NadD family.</text>
</comment>
<dbReference type="GO" id="GO:0036431">
    <property type="term" value="F:dCMP kinase activity"/>
    <property type="evidence" value="ECO:0007669"/>
    <property type="project" value="InterPro"/>
</dbReference>
<dbReference type="InterPro" id="IPR027417">
    <property type="entry name" value="P-loop_NTPase"/>
</dbReference>
<evidence type="ECO:0000256" key="7">
    <source>
        <dbReference type="ARBA" id="ARBA00022695"/>
    </source>
</evidence>
<keyword evidence="7" id="KW-0548">Nucleotidyltransferase</keyword>
<dbReference type="InterPro" id="IPR014729">
    <property type="entry name" value="Rossmann-like_a/b/a_fold"/>
</dbReference>
<keyword evidence="15" id="KW-0963">Cytoplasm</keyword>
<evidence type="ECO:0000256" key="8">
    <source>
        <dbReference type="ARBA" id="ARBA00022741"/>
    </source>
</evidence>
<evidence type="ECO:0000256" key="13">
    <source>
        <dbReference type="ARBA" id="ARBA00048478"/>
    </source>
</evidence>
<organism evidence="18 19">
    <name type="scientific">Candidatus Akkermansia intestinigallinarum</name>
    <dbReference type="NCBI Taxonomy" id="2838431"/>
    <lineage>
        <taxon>Bacteria</taxon>
        <taxon>Pseudomonadati</taxon>
        <taxon>Verrucomicrobiota</taxon>
        <taxon>Verrucomicrobiia</taxon>
        <taxon>Verrucomicrobiales</taxon>
        <taxon>Akkermansiaceae</taxon>
        <taxon>Akkermansia</taxon>
    </lineage>
</organism>
<dbReference type="Proteomes" id="UP000823964">
    <property type="component" value="Unassembled WGS sequence"/>
</dbReference>
<dbReference type="CDD" id="cd02165">
    <property type="entry name" value="NMNAT"/>
    <property type="match status" value="1"/>
</dbReference>
<dbReference type="InterPro" id="IPR003136">
    <property type="entry name" value="Cytidylate_kin"/>
</dbReference>
<dbReference type="EC" id="2.7.4.25" evidence="15"/>
<evidence type="ECO:0000256" key="6">
    <source>
        <dbReference type="ARBA" id="ARBA00022679"/>
    </source>
</evidence>
<evidence type="ECO:0000256" key="14">
    <source>
        <dbReference type="ARBA" id="ARBA00048721"/>
    </source>
</evidence>
<comment type="function">
    <text evidence="1">Catalyzes the reversible adenylation of nicotinate mononucleotide (NaMN) to nicotinic acid adenine dinucleotide (NaAD).</text>
</comment>
<reference evidence="18" key="2">
    <citation type="submission" date="2021-04" db="EMBL/GenBank/DDBJ databases">
        <authorList>
            <person name="Gilroy R."/>
        </authorList>
    </citation>
    <scope>NUCLEOTIDE SEQUENCE</scope>
    <source>
        <strain evidence="18">14975</strain>
    </source>
</reference>
<evidence type="ECO:0000256" key="15">
    <source>
        <dbReference type="HAMAP-Rule" id="MF_00238"/>
    </source>
</evidence>
<sequence length="409" mass="44915">MHGGHLAMARAALSGGGADRVVFLPAALSPFKQENPPLFSTGSRLLLLRRALCGQRGMELSTLDLELPPPSWTWRLTERWLQLHPHDELSWLMGMDQWNQLHRWARYELLVERLSFIVCRRNGESAVERPGVRVRFVTLSHPASSSAIRQALRSAAPIDGAMMPPDLARAAQALFWRSERFRLDNPPTPALEYRHMNPPAIAIDGPAASGKSTVARLVAERLGFTFINTGAMYRAVTWYLLQRGIDPADAAAVAAALPELPLAFGKKGACSCVLGEGRELVDELTAPETNNNVSTVASVPAVRAFLVEKQREYNKREAVVMEGRDIGTVVFPHTPFKYFVTASEEVRAARRAAQGLTDSIAERDRKDSLRACAPLVQAADAKLVDTSDMSIEQVVDLIAGDVLSRLAAH</sequence>
<dbReference type="InterPro" id="IPR004821">
    <property type="entry name" value="Cyt_trans-like"/>
</dbReference>
<evidence type="ECO:0000256" key="12">
    <source>
        <dbReference type="ARBA" id="ARBA00047615"/>
    </source>
</evidence>
<comment type="similarity">
    <text evidence="4 15">Belongs to the cytidylate kinase family. Type 1 subfamily.</text>
</comment>
<evidence type="ECO:0000313" key="19">
    <source>
        <dbReference type="Proteomes" id="UP000823964"/>
    </source>
</evidence>